<protein>
    <submittedName>
        <fullName evidence="2">Uncharacterized protein</fullName>
    </submittedName>
</protein>
<gene>
    <name evidence="2" type="ORF">J5N55_10210</name>
</gene>
<proteinExistence type="predicted"/>
<sequence length="141" mass="16646">MQFTPLDAGLHLKEQFDELFSRRDTLEQQRTQITKLQNDLKAKDSDVIGLSAQIKQLSDRTDVQALMKENKNLIELNLELRQKMNDERQQVFIRKPWNTSLGKAMEMPDLKLLEKKAWILLKSFMFINKSMNVINLVQLNW</sequence>
<dbReference type="Proteomes" id="UP000670925">
    <property type="component" value="Unassembled WGS sequence"/>
</dbReference>
<feature type="coiled-coil region" evidence="1">
    <location>
        <begin position="26"/>
        <end position="90"/>
    </location>
</feature>
<accession>A0AAW4JER4</accession>
<evidence type="ECO:0000313" key="2">
    <source>
        <dbReference type="EMBL" id="MBO3658450.1"/>
    </source>
</evidence>
<name>A0AAW4JER4_ACIHA</name>
<comment type="caution">
    <text evidence="2">The sequence shown here is derived from an EMBL/GenBank/DDBJ whole genome shotgun (WGS) entry which is preliminary data.</text>
</comment>
<dbReference type="EMBL" id="JAGFOT010000010">
    <property type="protein sequence ID" value="MBO3658450.1"/>
    <property type="molecule type" value="Genomic_DNA"/>
</dbReference>
<evidence type="ECO:0000313" key="3">
    <source>
        <dbReference type="Proteomes" id="UP000670925"/>
    </source>
</evidence>
<evidence type="ECO:0000256" key="1">
    <source>
        <dbReference type="SAM" id="Coils"/>
    </source>
</evidence>
<keyword evidence="1" id="KW-0175">Coiled coil</keyword>
<reference evidence="2" key="1">
    <citation type="submission" date="2021-03" db="EMBL/GenBank/DDBJ databases">
        <title>Acinetobacter spp. whole-genome sequenced from Terengganu.</title>
        <authorList>
            <person name="Mohd Rani F."/>
        </authorList>
    </citation>
    <scope>NUCLEOTIDE SEQUENCE</scope>
    <source>
        <strain evidence="2">AC1502</strain>
    </source>
</reference>
<organism evidence="2 3">
    <name type="scientific">Acinetobacter haemolyticus</name>
    <dbReference type="NCBI Taxonomy" id="29430"/>
    <lineage>
        <taxon>Bacteria</taxon>
        <taxon>Pseudomonadati</taxon>
        <taxon>Pseudomonadota</taxon>
        <taxon>Gammaproteobacteria</taxon>
        <taxon>Moraxellales</taxon>
        <taxon>Moraxellaceae</taxon>
        <taxon>Acinetobacter</taxon>
    </lineage>
</organism>
<dbReference type="AlphaFoldDB" id="A0AAW4JER4"/>